<gene>
    <name evidence="2" type="ORF">DFH07DRAFT_816502</name>
</gene>
<comment type="caution">
    <text evidence="2">The sequence shown here is derived from an EMBL/GenBank/DDBJ whole genome shotgun (WGS) entry which is preliminary data.</text>
</comment>
<dbReference type="AlphaFoldDB" id="A0AAD7JAT6"/>
<name>A0AAD7JAT6_9AGAR</name>
<accession>A0AAD7JAT6</accession>
<sequence>RTARSQIIRIASVLEQEAVTASDFVITLLERESYRDHPCTTSLVEKAPEIIDLFPKHLRSAQSTFTWARKIIQKKTADSIKLLTANQDWHFDAGHASAEQLEDFQIEEMAQPQGSRRRPSDGWHK</sequence>
<feature type="region of interest" description="Disordered" evidence="1">
    <location>
        <begin position="106"/>
        <end position="125"/>
    </location>
</feature>
<keyword evidence="3" id="KW-1185">Reference proteome</keyword>
<dbReference type="Proteomes" id="UP001215280">
    <property type="component" value="Unassembled WGS sequence"/>
</dbReference>
<organism evidence="2 3">
    <name type="scientific">Mycena maculata</name>
    <dbReference type="NCBI Taxonomy" id="230809"/>
    <lineage>
        <taxon>Eukaryota</taxon>
        <taxon>Fungi</taxon>
        <taxon>Dikarya</taxon>
        <taxon>Basidiomycota</taxon>
        <taxon>Agaricomycotina</taxon>
        <taxon>Agaricomycetes</taxon>
        <taxon>Agaricomycetidae</taxon>
        <taxon>Agaricales</taxon>
        <taxon>Marasmiineae</taxon>
        <taxon>Mycenaceae</taxon>
        <taxon>Mycena</taxon>
    </lineage>
</organism>
<evidence type="ECO:0000313" key="3">
    <source>
        <dbReference type="Proteomes" id="UP001215280"/>
    </source>
</evidence>
<feature type="non-terminal residue" evidence="2">
    <location>
        <position position="1"/>
    </location>
</feature>
<proteinExistence type="predicted"/>
<protein>
    <submittedName>
        <fullName evidence="2">Uncharacterized protein</fullName>
    </submittedName>
</protein>
<evidence type="ECO:0000313" key="2">
    <source>
        <dbReference type="EMBL" id="KAJ7760719.1"/>
    </source>
</evidence>
<dbReference type="EMBL" id="JARJLG010000048">
    <property type="protein sequence ID" value="KAJ7760719.1"/>
    <property type="molecule type" value="Genomic_DNA"/>
</dbReference>
<reference evidence="2" key="1">
    <citation type="submission" date="2023-03" db="EMBL/GenBank/DDBJ databases">
        <title>Massive genome expansion in bonnet fungi (Mycena s.s.) driven by repeated elements and novel gene families across ecological guilds.</title>
        <authorList>
            <consortium name="Lawrence Berkeley National Laboratory"/>
            <person name="Harder C.B."/>
            <person name="Miyauchi S."/>
            <person name="Viragh M."/>
            <person name="Kuo A."/>
            <person name="Thoen E."/>
            <person name="Andreopoulos B."/>
            <person name="Lu D."/>
            <person name="Skrede I."/>
            <person name="Drula E."/>
            <person name="Henrissat B."/>
            <person name="Morin E."/>
            <person name="Kohler A."/>
            <person name="Barry K."/>
            <person name="LaButti K."/>
            <person name="Morin E."/>
            <person name="Salamov A."/>
            <person name="Lipzen A."/>
            <person name="Mereny Z."/>
            <person name="Hegedus B."/>
            <person name="Baldrian P."/>
            <person name="Stursova M."/>
            <person name="Weitz H."/>
            <person name="Taylor A."/>
            <person name="Grigoriev I.V."/>
            <person name="Nagy L.G."/>
            <person name="Martin F."/>
            <person name="Kauserud H."/>
        </authorList>
    </citation>
    <scope>NUCLEOTIDE SEQUENCE</scope>
    <source>
        <strain evidence="2">CBHHK188m</strain>
    </source>
</reference>
<evidence type="ECO:0000256" key="1">
    <source>
        <dbReference type="SAM" id="MobiDB-lite"/>
    </source>
</evidence>